<feature type="domain" description="PAC" evidence="18">
    <location>
        <begin position="312"/>
        <end position="366"/>
    </location>
</feature>
<dbReference type="InterPro" id="IPR001789">
    <property type="entry name" value="Sig_transdc_resp-reg_receiver"/>
</dbReference>
<keyword evidence="6 14" id="KW-0812">Transmembrane</keyword>
<dbReference type="GO" id="GO:0005524">
    <property type="term" value="F:ATP binding"/>
    <property type="evidence" value="ECO:0007669"/>
    <property type="project" value="UniProtKB-KW"/>
</dbReference>
<feature type="transmembrane region" description="Helical" evidence="14">
    <location>
        <begin position="132"/>
        <end position="151"/>
    </location>
</feature>
<feature type="transmembrane region" description="Helical" evidence="14">
    <location>
        <begin position="184"/>
        <end position="204"/>
    </location>
</feature>
<dbReference type="InterPro" id="IPR001610">
    <property type="entry name" value="PAC"/>
</dbReference>
<feature type="domain" description="Histidine kinase" evidence="15">
    <location>
        <begin position="384"/>
        <end position="606"/>
    </location>
</feature>
<keyword evidence="5" id="KW-0808">Transferase</keyword>
<dbReference type="PROSITE" id="PS50112">
    <property type="entry name" value="PAS"/>
    <property type="match status" value="1"/>
</dbReference>
<dbReference type="CDD" id="cd16922">
    <property type="entry name" value="HATPase_EvgS-ArcB-TorS-like"/>
    <property type="match status" value="1"/>
</dbReference>
<evidence type="ECO:0000313" key="19">
    <source>
        <dbReference type="EMBL" id="AHD02434.1"/>
    </source>
</evidence>
<dbReference type="Gene3D" id="3.30.565.10">
    <property type="entry name" value="Histidine kinase-like ATPase, C-terminal domain"/>
    <property type="match status" value="1"/>
</dbReference>
<keyword evidence="7" id="KW-0547">Nucleotide-binding</keyword>
<evidence type="ECO:0000256" key="8">
    <source>
        <dbReference type="ARBA" id="ARBA00022777"/>
    </source>
</evidence>
<protein>
    <recommendedName>
        <fullName evidence="3">histidine kinase</fullName>
        <ecNumber evidence="3">2.7.13.3</ecNumber>
    </recommendedName>
</protein>
<evidence type="ECO:0000256" key="9">
    <source>
        <dbReference type="ARBA" id="ARBA00022840"/>
    </source>
</evidence>
<evidence type="ECO:0000259" key="15">
    <source>
        <dbReference type="PROSITE" id="PS50109"/>
    </source>
</evidence>
<proteinExistence type="predicted"/>
<dbReference type="NCBIfam" id="TIGR00229">
    <property type="entry name" value="sensory_box"/>
    <property type="match status" value="1"/>
</dbReference>
<evidence type="ECO:0000256" key="11">
    <source>
        <dbReference type="ARBA" id="ARBA00023012"/>
    </source>
</evidence>
<comment type="catalytic activity">
    <reaction evidence="1">
        <text>ATP + protein L-histidine = ADP + protein N-phospho-L-histidine.</text>
        <dbReference type="EC" id="2.7.13.3"/>
    </reaction>
</comment>
<evidence type="ECO:0000313" key="20">
    <source>
        <dbReference type="Proteomes" id="UP000018780"/>
    </source>
</evidence>
<evidence type="ECO:0000256" key="13">
    <source>
        <dbReference type="PROSITE-ProRule" id="PRU00169"/>
    </source>
</evidence>
<dbReference type="CDD" id="cd00130">
    <property type="entry name" value="PAS"/>
    <property type="match status" value="1"/>
</dbReference>
<dbReference type="SMART" id="SM00448">
    <property type="entry name" value="REC"/>
    <property type="match status" value="1"/>
</dbReference>
<evidence type="ECO:0000256" key="7">
    <source>
        <dbReference type="ARBA" id="ARBA00022741"/>
    </source>
</evidence>
<dbReference type="InterPro" id="IPR000014">
    <property type="entry name" value="PAS"/>
</dbReference>
<dbReference type="InterPro" id="IPR000700">
    <property type="entry name" value="PAS-assoc_C"/>
</dbReference>
<dbReference type="Gene3D" id="3.30.450.20">
    <property type="entry name" value="PAS domain"/>
    <property type="match status" value="1"/>
</dbReference>
<evidence type="ECO:0000259" key="16">
    <source>
        <dbReference type="PROSITE" id="PS50110"/>
    </source>
</evidence>
<dbReference type="PROSITE" id="PS50113">
    <property type="entry name" value="PAC"/>
    <property type="match status" value="1"/>
</dbReference>
<dbReference type="GO" id="GO:0016020">
    <property type="term" value="C:membrane"/>
    <property type="evidence" value="ECO:0007669"/>
    <property type="project" value="UniProtKB-SubCell"/>
</dbReference>
<dbReference type="SUPFAM" id="SSF52172">
    <property type="entry name" value="CheY-like"/>
    <property type="match status" value="1"/>
</dbReference>
<sequence>MDTSDWAGNGPLANFNRRYGSLELLLRYCRGHVRAFRARLLFMTFAFAVLGLAVPPVYALLAFALAVAGDVADCLLLRRADHLVCRGMGEEGLRRLTALTAFLHALALGAAAAVPFWGETQAPLSHAHYEPLYTICLLTGMAINAGLVLPYHPLAVTARLVTYAVLPVVFLAVEIVKIPVMAPVYSLHLAGVLALIASFIWFLTHVMRNFTRNRSVLLAQALQQEELEAAYVRLSDQKMEAKRLALVAKNANDSVMLMDRDGRITWVNDSFTRITGYSFDEAQGQFPGDLLNSGETDPATIQLLQDSLRHARPVRVEIRNRCKDGRRVWIETNQVSMLNAAGELETQIAVERDITAAKEHSQQLEQARAAAEEGARAKADFLATMSHEIRTPMNGVIGMAQLLRESSLTEEQALYADTILSSADTLLALINDVLDFSQMDAGELNLSQVNFDPHACFEETVRLLQAQADAKGLELVLNITGRVPCQLCGDDRRIRQILMNLTGNAIKFTEQGRVLVTLDAEPAASGAGHDLVFSVADTGIGIAAEKLGKVFERFSQADAAISRRFGGTGLGLAICRRLAEAMGGSIAAASEPGLGSCFTVRLRLQSPLAEPAKTTAAAAYPEGSAALDGLRVLVAEDNAVNRVLIEKFLQSSPVELAFAKDGREAVARFEDFAPDVILMDMSMPQMDGLEATRAIRAGALPQPAIVALTANAFESDRKACLDAGMDDFMSKPISRRALLDVLGQVALQAQARRAG</sequence>
<keyword evidence="11" id="KW-0902">Two-component regulatory system</keyword>
<feature type="modified residue" description="4-aspartylphosphate" evidence="13">
    <location>
        <position position="680"/>
    </location>
</feature>
<dbReference type="InterPro" id="IPR004358">
    <property type="entry name" value="Sig_transdc_His_kin-like_C"/>
</dbReference>
<dbReference type="SMART" id="SM00388">
    <property type="entry name" value="HisKA"/>
    <property type="match status" value="1"/>
</dbReference>
<evidence type="ECO:0000256" key="1">
    <source>
        <dbReference type="ARBA" id="ARBA00000085"/>
    </source>
</evidence>
<keyword evidence="10 14" id="KW-1133">Transmembrane helix</keyword>
<organism evidence="19 20">
    <name type="scientific">Leisingera methylohalidivorans DSM 14336</name>
    <dbReference type="NCBI Taxonomy" id="999552"/>
    <lineage>
        <taxon>Bacteria</taxon>
        <taxon>Pseudomonadati</taxon>
        <taxon>Pseudomonadota</taxon>
        <taxon>Alphaproteobacteria</taxon>
        <taxon>Rhodobacterales</taxon>
        <taxon>Roseobacteraceae</taxon>
        <taxon>Leisingera</taxon>
    </lineage>
</organism>
<reference evidence="19 20" key="1">
    <citation type="submission" date="2013-09" db="EMBL/GenBank/DDBJ databases">
        <authorList>
            <consortium name="DOE Joint Genome Institute"/>
            <person name="Klenk H.-P."/>
            <person name="Huntemann M."/>
            <person name="Han J."/>
            <person name="Chen A."/>
            <person name="Kyrpides N."/>
            <person name="Mavromatis K."/>
            <person name="Markowitz V."/>
            <person name="Palaniappan K."/>
            <person name="Ivanova N."/>
            <person name="Schaumberg A."/>
            <person name="Pati A."/>
            <person name="Liolios K."/>
            <person name="Nordberg H.P."/>
            <person name="Cantor M.N."/>
            <person name="Hua S.X."/>
            <person name="Woyke T."/>
        </authorList>
    </citation>
    <scope>NUCLEOTIDE SEQUENCE [LARGE SCALE GENOMIC DNA]</scope>
    <source>
        <strain evidence="19 20">DSM 14336</strain>
    </source>
</reference>
<dbReference type="HOGENOM" id="CLU_000445_114_62_5"/>
<dbReference type="Proteomes" id="UP000018780">
    <property type="component" value="Chromosome"/>
</dbReference>
<name>V9VXJ8_9RHOB</name>
<dbReference type="PROSITE" id="PS50110">
    <property type="entry name" value="RESPONSE_REGULATORY"/>
    <property type="match status" value="1"/>
</dbReference>
<dbReference type="SUPFAM" id="SSF47384">
    <property type="entry name" value="Homodimeric domain of signal transducing histidine kinase"/>
    <property type="match status" value="1"/>
</dbReference>
<dbReference type="SMART" id="SM00387">
    <property type="entry name" value="HATPase_c"/>
    <property type="match status" value="1"/>
</dbReference>
<dbReference type="Pfam" id="PF00072">
    <property type="entry name" value="Response_reg"/>
    <property type="match status" value="1"/>
</dbReference>
<gene>
    <name evidence="19" type="ORF">METH_19020</name>
</gene>
<dbReference type="InterPro" id="IPR036097">
    <property type="entry name" value="HisK_dim/P_sf"/>
</dbReference>
<dbReference type="InterPro" id="IPR003661">
    <property type="entry name" value="HisK_dim/P_dom"/>
</dbReference>
<evidence type="ECO:0000259" key="17">
    <source>
        <dbReference type="PROSITE" id="PS50112"/>
    </source>
</evidence>
<evidence type="ECO:0000259" key="18">
    <source>
        <dbReference type="PROSITE" id="PS50113"/>
    </source>
</evidence>
<dbReference type="SUPFAM" id="SSF55874">
    <property type="entry name" value="ATPase domain of HSP90 chaperone/DNA topoisomerase II/histidine kinase"/>
    <property type="match status" value="1"/>
</dbReference>
<keyword evidence="20" id="KW-1185">Reference proteome</keyword>
<dbReference type="PROSITE" id="PS50109">
    <property type="entry name" value="HIS_KIN"/>
    <property type="match status" value="1"/>
</dbReference>
<feature type="domain" description="Response regulatory" evidence="16">
    <location>
        <begin position="631"/>
        <end position="746"/>
    </location>
</feature>
<dbReference type="CDD" id="cd17546">
    <property type="entry name" value="REC_hyHK_CKI1_RcsC-like"/>
    <property type="match status" value="1"/>
</dbReference>
<keyword evidence="8 19" id="KW-0418">Kinase</keyword>
<dbReference type="InterPro" id="IPR036890">
    <property type="entry name" value="HATPase_C_sf"/>
</dbReference>
<feature type="transmembrane region" description="Helical" evidence="14">
    <location>
        <begin position="160"/>
        <end position="178"/>
    </location>
</feature>
<evidence type="ECO:0000256" key="5">
    <source>
        <dbReference type="ARBA" id="ARBA00022679"/>
    </source>
</evidence>
<evidence type="ECO:0000256" key="4">
    <source>
        <dbReference type="ARBA" id="ARBA00022553"/>
    </source>
</evidence>
<dbReference type="SMART" id="SM00086">
    <property type="entry name" value="PAC"/>
    <property type="match status" value="1"/>
</dbReference>
<dbReference type="CDD" id="cd00082">
    <property type="entry name" value="HisKA"/>
    <property type="match status" value="1"/>
</dbReference>
<dbReference type="Gene3D" id="3.40.50.2300">
    <property type="match status" value="1"/>
</dbReference>
<dbReference type="PRINTS" id="PR00344">
    <property type="entry name" value="BCTRLSENSOR"/>
</dbReference>
<feature type="transmembrane region" description="Helical" evidence="14">
    <location>
        <begin position="36"/>
        <end position="54"/>
    </location>
</feature>
<keyword evidence="4 13" id="KW-0597">Phosphoprotein</keyword>
<dbReference type="KEGG" id="lmd:METH_19020"/>
<dbReference type="SMART" id="SM00091">
    <property type="entry name" value="PAS"/>
    <property type="match status" value="1"/>
</dbReference>
<dbReference type="FunFam" id="3.30.565.10:FF:000010">
    <property type="entry name" value="Sensor histidine kinase RcsC"/>
    <property type="match status" value="1"/>
</dbReference>
<dbReference type="PANTHER" id="PTHR43047">
    <property type="entry name" value="TWO-COMPONENT HISTIDINE PROTEIN KINASE"/>
    <property type="match status" value="1"/>
</dbReference>
<feature type="transmembrane region" description="Helical" evidence="14">
    <location>
        <begin position="98"/>
        <end position="117"/>
    </location>
</feature>
<dbReference type="AlphaFoldDB" id="V9VXJ8"/>
<comment type="subcellular location">
    <subcellularLocation>
        <location evidence="2">Membrane</location>
    </subcellularLocation>
</comment>
<dbReference type="PATRIC" id="fig|999552.6.peg.3769"/>
<evidence type="ECO:0000256" key="2">
    <source>
        <dbReference type="ARBA" id="ARBA00004370"/>
    </source>
</evidence>
<dbReference type="InterPro" id="IPR003594">
    <property type="entry name" value="HATPase_dom"/>
</dbReference>
<dbReference type="FunFam" id="1.10.287.130:FF:000004">
    <property type="entry name" value="Ethylene receptor 1"/>
    <property type="match status" value="1"/>
</dbReference>
<evidence type="ECO:0000256" key="3">
    <source>
        <dbReference type="ARBA" id="ARBA00012438"/>
    </source>
</evidence>
<dbReference type="SUPFAM" id="SSF55785">
    <property type="entry name" value="PYP-like sensor domain (PAS domain)"/>
    <property type="match status" value="1"/>
</dbReference>
<dbReference type="GO" id="GO:0000155">
    <property type="term" value="F:phosphorelay sensor kinase activity"/>
    <property type="evidence" value="ECO:0007669"/>
    <property type="project" value="InterPro"/>
</dbReference>
<dbReference type="Pfam" id="PF13426">
    <property type="entry name" value="PAS_9"/>
    <property type="match status" value="1"/>
</dbReference>
<dbReference type="Gene3D" id="1.10.287.130">
    <property type="match status" value="1"/>
</dbReference>
<dbReference type="EC" id="2.7.13.3" evidence="3"/>
<evidence type="ECO:0000256" key="12">
    <source>
        <dbReference type="ARBA" id="ARBA00023136"/>
    </source>
</evidence>
<keyword evidence="12 14" id="KW-0472">Membrane</keyword>
<dbReference type="RefSeq" id="WP_024091935.1">
    <property type="nucleotide sequence ID" value="NC_023135.1"/>
</dbReference>
<evidence type="ECO:0000256" key="14">
    <source>
        <dbReference type="SAM" id="Phobius"/>
    </source>
</evidence>
<dbReference type="InterPro" id="IPR005467">
    <property type="entry name" value="His_kinase_dom"/>
</dbReference>
<accession>V9VXJ8</accession>
<dbReference type="InterPro" id="IPR035965">
    <property type="entry name" value="PAS-like_dom_sf"/>
</dbReference>
<evidence type="ECO:0000256" key="10">
    <source>
        <dbReference type="ARBA" id="ARBA00022989"/>
    </source>
</evidence>
<dbReference type="Pfam" id="PF00512">
    <property type="entry name" value="HisKA"/>
    <property type="match status" value="1"/>
</dbReference>
<dbReference type="InterPro" id="IPR011006">
    <property type="entry name" value="CheY-like_superfamily"/>
</dbReference>
<evidence type="ECO:0000256" key="6">
    <source>
        <dbReference type="ARBA" id="ARBA00022692"/>
    </source>
</evidence>
<keyword evidence="9" id="KW-0067">ATP-binding</keyword>
<dbReference type="EMBL" id="CP006773">
    <property type="protein sequence ID" value="AHD02434.1"/>
    <property type="molecule type" value="Genomic_DNA"/>
</dbReference>
<dbReference type="PANTHER" id="PTHR43047:SF78">
    <property type="entry name" value="SENSORY_REGULATORY PROTEIN RPFC"/>
    <property type="match status" value="1"/>
</dbReference>
<dbReference type="Pfam" id="PF02518">
    <property type="entry name" value="HATPase_c"/>
    <property type="match status" value="1"/>
</dbReference>
<dbReference type="STRING" id="999552.METH_19020"/>
<feature type="domain" description="PAS" evidence="17">
    <location>
        <begin position="240"/>
        <end position="285"/>
    </location>
</feature>
<dbReference type="OrthoDB" id="9801651at2"/>